<dbReference type="AlphaFoldDB" id="A0A7W7WKF0"/>
<feature type="region of interest" description="Disordered" evidence="1">
    <location>
        <begin position="272"/>
        <end position="303"/>
    </location>
</feature>
<dbReference type="Proteomes" id="UP000573327">
    <property type="component" value="Unassembled WGS sequence"/>
</dbReference>
<accession>A0A7W7WKF0</accession>
<protein>
    <submittedName>
        <fullName evidence="3">Glyoxylase-like metal-dependent hydrolase (Beta-lactamase superfamily II)</fullName>
    </submittedName>
</protein>
<proteinExistence type="predicted"/>
<evidence type="ECO:0000313" key="4">
    <source>
        <dbReference type="Proteomes" id="UP000573327"/>
    </source>
</evidence>
<feature type="domain" description="Metallo-beta-lactamase" evidence="2">
    <location>
        <begin position="451"/>
        <end position="638"/>
    </location>
</feature>
<dbReference type="EMBL" id="JACHJR010000001">
    <property type="protein sequence ID" value="MBB4950341.1"/>
    <property type="molecule type" value="Genomic_DNA"/>
</dbReference>
<feature type="region of interest" description="Disordered" evidence="1">
    <location>
        <begin position="1"/>
        <end position="124"/>
    </location>
</feature>
<feature type="compositionally biased region" description="Basic and acidic residues" evidence="1">
    <location>
        <begin position="183"/>
        <end position="195"/>
    </location>
</feature>
<dbReference type="PANTHER" id="PTHR42951:SF14">
    <property type="entry name" value="METALLO-BETA-LACTAMASE SUPERFAMILY PROTEIN"/>
    <property type="match status" value="1"/>
</dbReference>
<reference evidence="3 4" key="1">
    <citation type="submission" date="2020-08" db="EMBL/GenBank/DDBJ databases">
        <title>Sequencing the genomes of 1000 actinobacteria strains.</title>
        <authorList>
            <person name="Klenk H.-P."/>
        </authorList>
    </citation>
    <scope>NUCLEOTIDE SEQUENCE [LARGE SCALE GENOMIC DNA]</scope>
    <source>
        <strain evidence="3 4">DSM 44786</strain>
    </source>
</reference>
<feature type="compositionally biased region" description="Basic and acidic residues" evidence="1">
    <location>
        <begin position="99"/>
        <end position="120"/>
    </location>
</feature>
<dbReference type="SMART" id="SM00849">
    <property type="entry name" value="Lactamase_B"/>
    <property type="match status" value="1"/>
</dbReference>
<dbReference type="CDD" id="cd07739">
    <property type="entry name" value="metallo-hydrolase-like_MBL-fold"/>
    <property type="match status" value="1"/>
</dbReference>
<dbReference type="SUPFAM" id="SSF56281">
    <property type="entry name" value="Metallo-hydrolase/oxidoreductase"/>
    <property type="match status" value="1"/>
</dbReference>
<sequence length="702" mass="77508">MNPRGQRRRAEPPLVPPEPGLRPAVGGGHLDRDPPTGQADRAEPLVEQVGERPGHEDQRLGQRLRRVEELLHRQIGARPARHQRPGVQPSGAPVRGRPGRAEPVGDRPHRERGERTDGPHPEPYQQLRQGLITEHGHRVRGQELGRPSWLHHQPVRRPAQHVRPPLTLARTGAAGREGGGEQAVRDPDPDLARERQGCQRCHPHLLGQRLLAAEVPGRALDRDHAHPGPEHLHPWGERLHRLEQFGLPGGLALPQPQLRAEPLGQPELLPAPHPGVPRRRRAGQHPAGLQHRHRPGRQLRRHRPVRGRLSAPAGTRAAGRISAGSKVDIPQHRTFVRTYSSPETRPTRSLTVTCRATCHIGELLVALRIWCRLAGLVLEIGSAARRVSTPWVPRPSRPTEPSESAWISARAEGNNDMPEATSALQYETLCMRRSGLTRDLPPGTEELQWVVNTSTLIFGDRDAALVDTFLTVEQNQQLVDWVKAHDRNLAYVYITHGHGDHGFGVKQLLEAFPEAKAVSTAAAVAKARFEGTPPYVDTFWTSRFPGQVPLPQVFPEVLDGDTFTLEGHPLRAVETGFTDCEGSTALWVPDLRLVVAGDVAYNGIHQYLGETTTTSREEWMRATDTLAALDPAFVVAGHKNPDLPDDPKILAETAKYLADFNRLDAETQTAADLYEAMLALYPNRANPGSLWAGAKRAKASSQ</sequence>
<feature type="compositionally biased region" description="Basic residues" evidence="1">
    <location>
        <begin position="290"/>
        <end position="303"/>
    </location>
</feature>
<gene>
    <name evidence="3" type="ORF">F4556_005876</name>
</gene>
<name>A0A7W7WKF0_9ACTN</name>
<feature type="region of interest" description="Disordered" evidence="1">
    <location>
        <begin position="170"/>
        <end position="195"/>
    </location>
</feature>
<dbReference type="GO" id="GO:0016787">
    <property type="term" value="F:hydrolase activity"/>
    <property type="evidence" value="ECO:0007669"/>
    <property type="project" value="UniProtKB-KW"/>
</dbReference>
<dbReference type="InterPro" id="IPR036866">
    <property type="entry name" value="RibonucZ/Hydroxyglut_hydro"/>
</dbReference>
<evidence type="ECO:0000259" key="2">
    <source>
        <dbReference type="SMART" id="SM00849"/>
    </source>
</evidence>
<evidence type="ECO:0000313" key="3">
    <source>
        <dbReference type="EMBL" id="MBB4950341.1"/>
    </source>
</evidence>
<dbReference type="PANTHER" id="PTHR42951">
    <property type="entry name" value="METALLO-BETA-LACTAMASE DOMAIN-CONTAINING"/>
    <property type="match status" value="1"/>
</dbReference>
<dbReference type="Gene3D" id="3.60.15.10">
    <property type="entry name" value="Ribonuclease Z/Hydroxyacylglutathione hydrolase-like"/>
    <property type="match status" value="1"/>
</dbReference>
<comment type="caution">
    <text evidence="3">The sequence shown here is derived from an EMBL/GenBank/DDBJ whole genome shotgun (WGS) entry which is preliminary data.</text>
</comment>
<dbReference type="InterPro" id="IPR001279">
    <property type="entry name" value="Metallo-B-lactamas"/>
</dbReference>
<dbReference type="InterPro" id="IPR050855">
    <property type="entry name" value="NDM-1-like"/>
</dbReference>
<keyword evidence="3" id="KW-0378">Hydrolase</keyword>
<dbReference type="Pfam" id="PF00753">
    <property type="entry name" value="Lactamase_B"/>
    <property type="match status" value="1"/>
</dbReference>
<evidence type="ECO:0000256" key="1">
    <source>
        <dbReference type="SAM" id="MobiDB-lite"/>
    </source>
</evidence>
<feature type="compositionally biased region" description="Basic and acidic residues" evidence="1">
    <location>
        <begin position="29"/>
        <end position="72"/>
    </location>
</feature>
<keyword evidence="4" id="KW-1185">Reference proteome</keyword>
<organism evidence="3 4">
    <name type="scientific">Kitasatospora gansuensis</name>
    <dbReference type="NCBI Taxonomy" id="258050"/>
    <lineage>
        <taxon>Bacteria</taxon>
        <taxon>Bacillati</taxon>
        <taxon>Actinomycetota</taxon>
        <taxon>Actinomycetes</taxon>
        <taxon>Kitasatosporales</taxon>
        <taxon>Streptomycetaceae</taxon>
        <taxon>Kitasatospora</taxon>
    </lineage>
</organism>